<dbReference type="Gene3D" id="3.30.565.10">
    <property type="entry name" value="Histidine kinase-like ATPase, C-terminal domain"/>
    <property type="match status" value="1"/>
</dbReference>
<keyword evidence="4" id="KW-0808">Transferase</keyword>
<dbReference type="Proteomes" id="UP000615026">
    <property type="component" value="Unassembled WGS sequence"/>
</dbReference>
<protein>
    <recommendedName>
        <fullName evidence="2">histidine kinase</fullName>
        <ecNumber evidence="2">2.7.13.3</ecNumber>
    </recommendedName>
</protein>
<evidence type="ECO:0000313" key="10">
    <source>
        <dbReference type="Proteomes" id="UP000615026"/>
    </source>
</evidence>
<evidence type="ECO:0000256" key="1">
    <source>
        <dbReference type="ARBA" id="ARBA00000085"/>
    </source>
</evidence>
<dbReference type="InterPro" id="IPR035965">
    <property type="entry name" value="PAS-like_dom_sf"/>
</dbReference>
<dbReference type="PRINTS" id="PR00344">
    <property type="entry name" value="BCTRLSENSOR"/>
</dbReference>
<dbReference type="PANTHER" id="PTHR43065">
    <property type="entry name" value="SENSOR HISTIDINE KINASE"/>
    <property type="match status" value="1"/>
</dbReference>
<keyword evidence="10" id="KW-1185">Reference proteome</keyword>
<dbReference type="SMART" id="SM00387">
    <property type="entry name" value="HATPase_c"/>
    <property type="match status" value="1"/>
</dbReference>
<evidence type="ECO:0000256" key="2">
    <source>
        <dbReference type="ARBA" id="ARBA00012438"/>
    </source>
</evidence>
<feature type="domain" description="PAC" evidence="8">
    <location>
        <begin position="208"/>
        <end position="264"/>
    </location>
</feature>
<name>A0A929FB49_LEPEC</name>
<proteinExistence type="predicted"/>
<dbReference type="GO" id="GO:0000155">
    <property type="term" value="F:phosphorelay sensor kinase activity"/>
    <property type="evidence" value="ECO:0007669"/>
    <property type="project" value="InterPro"/>
</dbReference>
<dbReference type="CDD" id="cd00082">
    <property type="entry name" value="HisKA"/>
    <property type="match status" value="1"/>
</dbReference>
<dbReference type="InterPro" id="IPR036097">
    <property type="entry name" value="HisK_dim/P_sf"/>
</dbReference>
<evidence type="ECO:0000259" key="7">
    <source>
        <dbReference type="PROSITE" id="PS50112"/>
    </source>
</evidence>
<keyword evidence="4" id="KW-0418">Kinase</keyword>
<dbReference type="Gene3D" id="3.30.450.20">
    <property type="entry name" value="PAS domain"/>
    <property type="match status" value="3"/>
</dbReference>
<dbReference type="SMART" id="SM00388">
    <property type="entry name" value="HisKA"/>
    <property type="match status" value="1"/>
</dbReference>
<organism evidence="9 10">
    <name type="scientific">Leptolyngbya cf. ectocarpi LEGE 11479</name>
    <dbReference type="NCBI Taxonomy" id="1828722"/>
    <lineage>
        <taxon>Bacteria</taxon>
        <taxon>Bacillati</taxon>
        <taxon>Cyanobacteriota</taxon>
        <taxon>Cyanophyceae</taxon>
        <taxon>Leptolyngbyales</taxon>
        <taxon>Leptolyngbyaceae</taxon>
        <taxon>Leptolyngbya group</taxon>
        <taxon>Leptolyngbya</taxon>
    </lineage>
</organism>
<dbReference type="InterPro" id="IPR005467">
    <property type="entry name" value="His_kinase_dom"/>
</dbReference>
<dbReference type="AlphaFoldDB" id="A0A929FB49"/>
<dbReference type="InterPro" id="IPR003661">
    <property type="entry name" value="HisK_dim/P_dom"/>
</dbReference>
<dbReference type="Gene3D" id="1.10.287.130">
    <property type="match status" value="1"/>
</dbReference>
<dbReference type="SUPFAM" id="SSF55785">
    <property type="entry name" value="PYP-like sensor domain (PAS domain)"/>
    <property type="match status" value="3"/>
</dbReference>
<dbReference type="SUPFAM" id="SSF55874">
    <property type="entry name" value="ATPase domain of HSP90 chaperone/DNA topoisomerase II/histidine kinase"/>
    <property type="match status" value="1"/>
</dbReference>
<dbReference type="EMBL" id="JADEXP010000435">
    <property type="protein sequence ID" value="MBE9070446.1"/>
    <property type="molecule type" value="Genomic_DNA"/>
</dbReference>
<dbReference type="InterPro" id="IPR000014">
    <property type="entry name" value="PAS"/>
</dbReference>
<evidence type="ECO:0000259" key="6">
    <source>
        <dbReference type="PROSITE" id="PS50109"/>
    </source>
</evidence>
<feature type="domain" description="PAS" evidence="7">
    <location>
        <begin position="265"/>
        <end position="320"/>
    </location>
</feature>
<comment type="caution">
    <text evidence="9">The sequence shown here is derived from an EMBL/GenBank/DDBJ whole genome shotgun (WGS) entry which is preliminary data.</text>
</comment>
<dbReference type="Pfam" id="PF13426">
    <property type="entry name" value="PAS_9"/>
    <property type="match status" value="1"/>
</dbReference>
<keyword evidence="3" id="KW-0597">Phosphoprotein</keyword>
<dbReference type="InterPro" id="IPR003594">
    <property type="entry name" value="HATPase_dom"/>
</dbReference>
<keyword evidence="5" id="KW-0902">Two-component regulatory system</keyword>
<dbReference type="InterPro" id="IPR013655">
    <property type="entry name" value="PAS_fold_3"/>
</dbReference>
<dbReference type="PROSITE" id="PS50112">
    <property type="entry name" value="PAS"/>
    <property type="match status" value="1"/>
</dbReference>
<dbReference type="CDD" id="cd00130">
    <property type="entry name" value="PAS"/>
    <property type="match status" value="1"/>
</dbReference>
<dbReference type="SMART" id="SM00091">
    <property type="entry name" value="PAS"/>
    <property type="match status" value="2"/>
</dbReference>
<dbReference type="Pfam" id="PF02518">
    <property type="entry name" value="HATPase_c"/>
    <property type="match status" value="1"/>
</dbReference>
<dbReference type="RefSeq" id="WP_193996309.1">
    <property type="nucleotide sequence ID" value="NZ_JADEXP010000435.1"/>
</dbReference>
<evidence type="ECO:0000256" key="4">
    <source>
        <dbReference type="ARBA" id="ARBA00022777"/>
    </source>
</evidence>
<dbReference type="PROSITE" id="PS50113">
    <property type="entry name" value="PAC"/>
    <property type="match status" value="1"/>
</dbReference>
<evidence type="ECO:0000256" key="3">
    <source>
        <dbReference type="ARBA" id="ARBA00022553"/>
    </source>
</evidence>
<evidence type="ECO:0000259" key="8">
    <source>
        <dbReference type="PROSITE" id="PS50113"/>
    </source>
</evidence>
<dbReference type="InterPro" id="IPR000700">
    <property type="entry name" value="PAS-assoc_C"/>
</dbReference>
<feature type="domain" description="Histidine kinase" evidence="6">
    <location>
        <begin position="412"/>
        <end position="664"/>
    </location>
</feature>
<dbReference type="Pfam" id="PF08447">
    <property type="entry name" value="PAS_3"/>
    <property type="match status" value="1"/>
</dbReference>
<dbReference type="SUPFAM" id="SSF47384">
    <property type="entry name" value="Homodimeric domain of signal transducing histidine kinase"/>
    <property type="match status" value="1"/>
</dbReference>
<dbReference type="PANTHER" id="PTHR43065:SF50">
    <property type="entry name" value="HISTIDINE KINASE"/>
    <property type="match status" value="1"/>
</dbReference>
<dbReference type="InterPro" id="IPR036890">
    <property type="entry name" value="HATPase_C_sf"/>
</dbReference>
<comment type="catalytic activity">
    <reaction evidence="1">
        <text>ATP + protein L-histidine = ADP + protein N-phospho-L-histidine.</text>
        <dbReference type="EC" id="2.7.13.3"/>
    </reaction>
</comment>
<gene>
    <name evidence="9" type="ORF">IQ260_27765</name>
</gene>
<evidence type="ECO:0000256" key="5">
    <source>
        <dbReference type="ARBA" id="ARBA00023012"/>
    </source>
</evidence>
<dbReference type="InterPro" id="IPR013656">
    <property type="entry name" value="PAS_4"/>
</dbReference>
<evidence type="ECO:0000313" key="9">
    <source>
        <dbReference type="EMBL" id="MBE9070446.1"/>
    </source>
</evidence>
<dbReference type="Pfam" id="PF08448">
    <property type="entry name" value="PAS_4"/>
    <property type="match status" value="1"/>
</dbReference>
<accession>A0A929FB49</accession>
<dbReference type="InterPro" id="IPR004358">
    <property type="entry name" value="Sig_transdc_His_kin-like_C"/>
</dbReference>
<reference evidence="9" key="1">
    <citation type="submission" date="2020-10" db="EMBL/GenBank/DDBJ databases">
        <authorList>
            <person name="Castelo-Branco R."/>
            <person name="Eusebio N."/>
            <person name="Adriana R."/>
            <person name="Vieira A."/>
            <person name="Brugerolle De Fraissinette N."/>
            <person name="Rezende De Castro R."/>
            <person name="Schneider M.P."/>
            <person name="Vasconcelos V."/>
            <person name="Leao P.N."/>
        </authorList>
    </citation>
    <scope>NUCLEOTIDE SEQUENCE</scope>
    <source>
        <strain evidence="9">LEGE 11479</strain>
    </source>
</reference>
<dbReference type="NCBIfam" id="TIGR00229">
    <property type="entry name" value="sensory_box"/>
    <property type="match status" value="2"/>
</dbReference>
<dbReference type="EC" id="2.7.13.3" evidence="2"/>
<sequence>MDEPFFATAEVPGLSIASALWQSTTMGMCHLQQSDDNFYIVALNPTLARWASVSMAQSIRRPIHEIFITEAPQLQHYRQTLATNRPVTFETTVRIDLSDYQWRVEALPMPQKPRELLVMVTDITAYKQTEQQLTASTQTLQQVIDNLPFVILWKDRNSVYQGYNRRFPPITGFDSSVNLIGMTDHDMPWKPEETAWYLECDRTIMGTDTPQLNIIEPQLQANGRRAWLSTSKIPLHDANGEVSGILLAIEDVTERKQTEVALSQSEERFRSLFEGVSLISMQVYDRQRRVIGWNQASADLYGYTREEAMGQRLEDLIIPEAMRAPVIQMIEDWIHRDIPIPAGELTLRHKNGGPVEVFSSHMMLTNAQGEPELYCLDLDIRDRKQAETTLQQAQLKMIHGEKMSSLGKMVAGIAHEINNPINFIDGNLTHADAYVRDLLKLVNLYQKHYPQPTPAIQKALKKLDIAFIQQDFSKLITSMQFGTERIQSIVSSLRNFSRIRETGLKTVNLHEGLDSTLAILHHRLQTTEPPIKVVQHYGKLPSVVCYPGQLNQVFMHILTNAIDALVEHQALNVPSNLPTIAVETAYRDDEQVVVTIRDNGPGMPEAVQAQIFDPFFTTKPVGQGTGMGLAISYQIITQQHQGQLLVDSVLGQGTTFEIRVPSIGTLPTNL</sequence>
<dbReference type="PROSITE" id="PS50109">
    <property type="entry name" value="HIS_KIN"/>
    <property type="match status" value="1"/>
</dbReference>